<evidence type="ECO:0000256" key="6">
    <source>
        <dbReference type="ARBA" id="ARBA00024536"/>
    </source>
</evidence>
<keyword evidence="3 7" id="KW-0350">Heme biosynthesis</keyword>
<evidence type="ECO:0000256" key="7">
    <source>
        <dbReference type="HAMAP-Rule" id="MF_00323"/>
    </source>
</evidence>
<evidence type="ECO:0000256" key="4">
    <source>
        <dbReference type="ARBA" id="ARBA00023239"/>
    </source>
</evidence>
<sequence>MRFIGASNFDHSTQPKIGVLLTNLGTPEAPTAKALRPYLKQFLWDPRVVEVPRLLWWMILHAFILTTRPKKSAEAYAEVWTDRGSPLLYHLEDQVSGVAERLTKQWGDNVVVKGAMRYGQPSIGSQIQALFEEGVQQLVVLPLYPQFGGPTTASTFDALSDELQGQRWLPDLRFVSSYHDHPEYISAIANSIRQHWESHGRADKLILSYHGMPKRYLLEGDPYHCQCMKTSRLVAEALGLEEEEYLSTFQSRFGRDEWLKPYTDETLQSLPEQGVKSLQIICPGFSADCLETIEEIGMENRDYFLEAGGERYEYIPCLNATPQHIDVLTHLVGEQLVGWTAPKYDARITKEEACKLGSE</sequence>
<dbReference type="EMBL" id="CP036501">
    <property type="protein sequence ID" value="UZP74138.1"/>
    <property type="molecule type" value="Genomic_DNA"/>
</dbReference>
<dbReference type="InterPro" id="IPR019772">
    <property type="entry name" value="Ferrochelatase_AS"/>
</dbReference>
<dbReference type="PROSITE" id="PS00534">
    <property type="entry name" value="FERROCHELATASE"/>
    <property type="match status" value="1"/>
</dbReference>
<protein>
    <recommendedName>
        <fullName evidence="7 8">Ferrochelatase</fullName>
        <ecNumber evidence="7 8">4.98.1.1</ecNumber>
    </recommendedName>
    <alternativeName>
        <fullName evidence="7">Heme synthase</fullName>
    </alternativeName>
    <alternativeName>
        <fullName evidence="7">Protoheme ferro-lyase</fullName>
    </alternativeName>
</protein>
<feature type="binding site" evidence="7">
    <location>
        <position position="210"/>
    </location>
    <ligand>
        <name>Fe(2+)</name>
        <dbReference type="ChEBI" id="CHEBI:29033"/>
    </ligand>
</feature>
<organism evidence="9 10">
    <name type="scientific">Candidatus Paraluminiphilus aquimaris</name>
    <dbReference type="NCBI Taxonomy" id="2518994"/>
    <lineage>
        <taxon>Bacteria</taxon>
        <taxon>Pseudomonadati</taxon>
        <taxon>Pseudomonadota</taxon>
        <taxon>Gammaproteobacteria</taxon>
        <taxon>Cellvibrionales</taxon>
        <taxon>Halieaceae</taxon>
        <taxon>Candidatus Paraluminiphilus</taxon>
    </lineage>
</organism>
<keyword evidence="7" id="KW-0479">Metal-binding</keyword>
<dbReference type="PANTHER" id="PTHR11108:SF1">
    <property type="entry name" value="FERROCHELATASE, MITOCHONDRIAL"/>
    <property type="match status" value="1"/>
</dbReference>
<accession>A0ABY6Q5C3</accession>
<keyword evidence="5 7" id="KW-0627">Porphyrin biosynthesis</keyword>
<dbReference type="Gene3D" id="3.40.50.1400">
    <property type="match status" value="2"/>
</dbReference>
<dbReference type="RefSeq" id="WP_279242943.1">
    <property type="nucleotide sequence ID" value="NZ_CP036501.1"/>
</dbReference>
<evidence type="ECO:0000313" key="10">
    <source>
        <dbReference type="Proteomes" id="UP001317963"/>
    </source>
</evidence>
<proteinExistence type="inferred from homology"/>
<dbReference type="HAMAP" id="MF_00323">
    <property type="entry name" value="Ferrochelatase"/>
    <property type="match status" value="1"/>
</dbReference>
<feature type="binding site" evidence="7">
    <location>
        <position position="291"/>
    </location>
    <ligand>
        <name>Fe(2+)</name>
        <dbReference type="ChEBI" id="CHEBI:29033"/>
    </ligand>
</feature>
<dbReference type="Pfam" id="PF00762">
    <property type="entry name" value="Ferrochelatase"/>
    <property type="match status" value="1"/>
</dbReference>
<dbReference type="Proteomes" id="UP001317963">
    <property type="component" value="Chromosome"/>
</dbReference>
<evidence type="ECO:0000256" key="3">
    <source>
        <dbReference type="ARBA" id="ARBA00023133"/>
    </source>
</evidence>
<comment type="similarity">
    <text evidence="1 7 8">Belongs to the ferrochelatase family.</text>
</comment>
<gene>
    <name evidence="7" type="primary">hemH</name>
    <name evidence="9" type="ORF">E0F26_05000</name>
</gene>
<keyword evidence="4 7" id="KW-0456">Lyase</keyword>
<comment type="subcellular location">
    <subcellularLocation>
        <location evidence="7 8">Cytoplasm</location>
    </subcellularLocation>
</comment>
<dbReference type="SUPFAM" id="SSF53800">
    <property type="entry name" value="Chelatase"/>
    <property type="match status" value="1"/>
</dbReference>
<dbReference type="CDD" id="cd00419">
    <property type="entry name" value="Ferrochelatase_C"/>
    <property type="match status" value="1"/>
</dbReference>
<evidence type="ECO:0000313" key="9">
    <source>
        <dbReference type="EMBL" id="UZP74138.1"/>
    </source>
</evidence>
<dbReference type="InterPro" id="IPR033659">
    <property type="entry name" value="Ferrochelatase_N"/>
</dbReference>
<evidence type="ECO:0000256" key="2">
    <source>
        <dbReference type="ARBA" id="ARBA00023004"/>
    </source>
</evidence>
<dbReference type="EC" id="4.98.1.1" evidence="7 8"/>
<keyword evidence="7 8" id="KW-0963">Cytoplasm</keyword>
<reference evidence="9 10" key="1">
    <citation type="submission" date="2019-02" db="EMBL/GenBank/DDBJ databases">
        <title>Halieaceae_genomes.</title>
        <authorList>
            <person name="Li S.-H."/>
        </authorList>
    </citation>
    <scope>NUCLEOTIDE SEQUENCE [LARGE SCALE GENOMIC DNA]</scope>
    <source>
        <strain evidence="9 10">JH123</strain>
    </source>
</reference>
<evidence type="ECO:0000256" key="1">
    <source>
        <dbReference type="ARBA" id="ARBA00007718"/>
    </source>
</evidence>
<dbReference type="GO" id="GO:0016829">
    <property type="term" value="F:lyase activity"/>
    <property type="evidence" value="ECO:0007669"/>
    <property type="project" value="UniProtKB-KW"/>
</dbReference>
<dbReference type="InterPro" id="IPR001015">
    <property type="entry name" value="Ferrochelatase"/>
</dbReference>
<dbReference type="NCBIfam" id="TIGR00109">
    <property type="entry name" value="hemH"/>
    <property type="match status" value="1"/>
</dbReference>
<dbReference type="InterPro" id="IPR033644">
    <property type="entry name" value="Ferrochelatase_C"/>
</dbReference>
<keyword evidence="2 7" id="KW-0408">Iron</keyword>
<evidence type="ECO:0000256" key="8">
    <source>
        <dbReference type="RuleBase" id="RU000607"/>
    </source>
</evidence>
<name>A0ABY6Q5C3_9GAMM</name>
<comment type="catalytic activity">
    <reaction evidence="7 8">
        <text>heme b + 2 H(+) = protoporphyrin IX + Fe(2+)</text>
        <dbReference type="Rhea" id="RHEA:22584"/>
        <dbReference type="ChEBI" id="CHEBI:15378"/>
        <dbReference type="ChEBI" id="CHEBI:29033"/>
        <dbReference type="ChEBI" id="CHEBI:57306"/>
        <dbReference type="ChEBI" id="CHEBI:60344"/>
        <dbReference type="EC" id="4.98.1.1"/>
    </reaction>
</comment>
<keyword evidence="10" id="KW-1185">Reference proteome</keyword>
<dbReference type="PANTHER" id="PTHR11108">
    <property type="entry name" value="FERROCHELATASE"/>
    <property type="match status" value="1"/>
</dbReference>
<comment type="function">
    <text evidence="7 8">Catalyzes the ferrous insertion into protoporphyrin IX.</text>
</comment>
<evidence type="ECO:0000256" key="5">
    <source>
        <dbReference type="ARBA" id="ARBA00023244"/>
    </source>
</evidence>
<dbReference type="CDD" id="cd03411">
    <property type="entry name" value="Ferrochelatase_N"/>
    <property type="match status" value="1"/>
</dbReference>
<comment type="catalytic activity">
    <reaction evidence="6">
        <text>Fe-coproporphyrin III + 2 H(+) = coproporphyrin III + Fe(2+)</text>
        <dbReference type="Rhea" id="RHEA:49572"/>
        <dbReference type="ChEBI" id="CHEBI:15378"/>
        <dbReference type="ChEBI" id="CHEBI:29033"/>
        <dbReference type="ChEBI" id="CHEBI:68438"/>
        <dbReference type="ChEBI" id="CHEBI:131725"/>
        <dbReference type="EC" id="4.99.1.9"/>
    </reaction>
    <physiologicalReaction direction="right-to-left" evidence="6">
        <dbReference type="Rhea" id="RHEA:49574"/>
    </physiologicalReaction>
</comment>
<comment type="pathway">
    <text evidence="7 8">Porphyrin-containing compound metabolism; protoheme biosynthesis; protoheme from protoporphyrin-IX: step 1/1.</text>
</comment>